<dbReference type="InterPro" id="IPR039425">
    <property type="entry name" value="RNA_pol_sigma-70-like"/>
</dbReference>
<name>A0A4R6WRW9_9PROT</name>
<evidence type="ECO:0000256" key="4">
    <source>
        <dbReference type="ARBA" id="ARBA00023125"/>
    </source>
</evidence>
<organism evidence="9 10">
    <name type="scientific">Dongia mobilis</name>
    <dbReference type="NCBI Taxonomy" id="578943"/>
    <lineage>
        <taxon>Bacteria</taxon>
        <taxon>Pseudomonadati</taxon>
        <taxon>Pseudomonadota</taxon>
        <taxon>Alphaproteobacteria</taxon>
        <taxon>Rhodospirillales</taxon>
        <taxon>Dongiaceae</taxon>
        <taxon>Dongia</taxon>
    </lineage>
</organism>
<dbReference type="AlphaFoldDB" id="A0A4R6WRW9"/>
<keyword evidence="10" id="KW-1185">Reference proteome</keyword>
<dbReference type="Pfam" id="PF04542">
    <property type="entry name" value="Sigma70_r2"/>
    <property type="match status" value="1"/>
</dbReference>
<dbReference type="InterPro" id="IPR036388">
    <property type="entry name" value="WH-like_DNA-bd_sf"/>
</dbReference>
<evidence type="ECO:0000259" key="8">
    <source>
        <dbReference type="Pfam" id="PF08281"/>
    </source>
</evidence>
<dbReference type="InterPro" id="IPR000838">
    <property type="entry name" value="RNA_pol_sigma70_ECF_CS"/>
</dbReference>
<dbReference type="PANTHER" id="PTHR43133:SF25">
    <property type="entry name" value="RNA POLYMERASE SIGMA FACTOR RFAY-RELATED"/>
    <property type="match status" value="1"/>
</dbReference>
<dbReference type="Pfam" id="PF08281">
    <property type="entry name" value="Sigma70_r4_2"/>
    <property type="match status" value="1"/>
</dbReference>
<reference evidence="9 10" key="1">
    <citation type="submission" date="2019-03" db="EMBL/GenBank/DDBJ databases">
        <title>Genomic Encyclopedia of Type Strains, Phase III (KMG-III): the genomes of soil and plant-associated and newly described type strains.</title>
        <authorList>
            <person name="Whitman W."/>
        </authorList>
    </citation>
    <scope>NUCLEOTIDE SEQUENCE [LARGE SCALE GENOMIC DNA]</scope>
    <source>
        <strain evidence="9 10">CGMCC 1.7660</strain>
    </source>
</reference>
<keyword evidence="2 6" id="KW-0805">Transcription regulation</keyword>
<evidence type="ECO:0000256" key="1">
    <source>
        <dbReference type="ARBA" id="ARBA00010641"/>
    </source>
</evidence>
<keyword evidence="3 6" id="KW-0731">Sigma factor</keyword>
<dbReference type="OrthoDB" id="9803470at2"/>
<dbReference type="InterPro" id="IPR013324">
    <property type="entry name" value="RNA_pol_sigma_r3/r4-like"/>
</dbReference>
<feature type="domain" description="RNA polymerase sigma factor 70 region 4 type 2" evidence="8">
    <location>
        <begin position="141"/>
        <end position="190"/>
    </location>
</feature>
<proteinExistence type="inferred from homology"/>
<evidence type="ECO:0000313" key="10">
    <source>
        <dbReference type="Proteomes" id="UP000295783"/>
    </source>
</evidence>
<dbReference type="EMBL" id="SNYW01000008">
    <property type="protein sequence ID" value="TDQ82307.1"/>
    <property type="molecule type" value="Genomic_DNA"/>
</dbReference>
<sequence length="267" mass="29844">MSIIVSTRTGPNPLCDEPPIDTRPLRLPVQAVAGAADAASHGEQIRDLVMRHENSLRIFARYLTGNRDRADDLVQDAILRAIGNAEKFAAGTNFRAWICTIARNIFYSEQRRARYRHIPIHEMLHEPSTPAIQDDILHFADFRRAFQELSREQSEALILVSVSGLSCVEAASSQNCAVGTIKSRVSRARGDLKRLIAEGPIAMPRRDIEPYRGCMATAFLASIRRTPDCLAVRREVRPELPSHNDAEFQDVDELGRWCDDGGRTVEG</sequence>
<gene>
    <name evidence="9" type="ORF">A8950_2129</name>
</gene>
<dbReference type="InterPro" id="IPR013249">
    <property type="entry name" value="RNA_pol_sigma70_r4_t2"/>
</dbReference>
<dbReference type="GO" id="GO:0016987">
    <property type="term" value="F:sigma factor activity"/>
    <property type="evidence" value="ECO:0007669"/>
    <property type="project" value="UniProtKB-KW"/>
</dbReference>
<protein>
    <recommendedName>
        <fullName evidence="6">RNA polymerase sigma factor</fullName>
    </recommendedName>
</protein>
<dbReference type="Gene3D" id="1.10.10.10">
    <property type="entry name" value="Winged helix-like DNA-binding domain superfamily/Winged helix DNA-binding domain"/>
    <property type="match status" value="1"/>
</dbReference>
<dbReference type="PROSITE" id="PS01063">
    <property type="entry name" value="SIGMA70_ECF"/>
    <property type="match status" value="1"/>
</dbReference>
<dbReference type="Gene3D" id="1.10.1740.10">
    <property type="match status" value="1"/>
</dbReference>
<dbReference type="PANTHER" id="PTHR43133">
    <property type="entry name" value="RNA POLYMERASE ECF-TYPE SIGMA FACTO"/>
    <property type="match status" value="1"/>
</dbReference>
<evidence type="ECO:0000256" key="3">
    <source>
        <dbReference type="ARBA" id="ARBA00023082"/>
    </source>
</evidence>
<evidence type="ECO:0000313" key="9">
    <source>
        <dbReference type="EMBL" id="TDQ82307.1"/>
    </source>
</evidence>
<dbReference type="SUPFAM" id="SSF88946">
    <property type="entry name" value="Sigma2 domain of RNA polymerase sigma factors"/>
    <property type="match status" value="1"/>
</dbReference>
<dbReference type="InterPro" id="IPR014284">
    <property type="entry name" value="RNA_pol_sigma-70_dom"/>
</dbReference>
<dbReference type="SUPFAM" id="SSF88659">
    <property type="entry name" value="Sigma3 and sigma4 domains of RNA polymerase sigma factors"/>
    <property type="match status" value="1"/>
</dbReference>
<evidence type="ECO:0000256" key="6">
    <source>
        <dbReference type="RuleBase" id="RU000716"/>
    </source>
</evidence>
<keyword evidence="4 6" id="KW-0238">DNA-binding</keyword>
<dbReference type="GO" id="GO:0003677">
    <property type="term" value="F:DNA binding"/>
    <property type="evidence" value="ECO:0007669"/>
    <property type="project" value="UniProtKB-KW"/>
</dbReference>
<accession>A0A4R6WRW9</accession>
<dbReference type="GO" id="GO:0006352">
    <property type="term" value="P:DNA-templated transcription initiation"/>
    <property type="evidence" value="ECO:0007669"/>
    <property type="project" value="InterPro"/>
</dbReference>
<evidence type="ECO:0000259" key="7">
    <source>
        <dbReference type="Pfam" id="PF04542"/>
    </source>
</evidence>
<dbReference type="InterPro" id="IPR007627">
    <property type="entry name" value="RNA_pol_sigma70_r2"/>
</dbReference>
<evidence type="ECO:0000256" key="2">
    <source>
        <dbReference type="ARBA" id="ARBA00023015"/>
    </source>
</evidence>
<keyword evidence="5 6" id="KW-0804">Transcription</keyword>
<comment type="similarity">
    <text evidence="1 6">Belongs to the sigma-70 factor family. ECF subfamily.</text>
</comment>
<feature type="domain" description="RNA polymerase sigma-70 region 2" evidence="7">
    <location>
        <begin position="48"/>
        <end position="114"/>
    </location>
</feature>
<evidence type="ECO:0000256" key="5">
    <source>
        <dbReference type="ARBA" id="ARBA00023163"/>
    </source>
</evidence>
<comment type="caution">
    <text evidence="9">The sequence shown here is derived from an EMBL/GenBank/DDBJ whole genome shotgun (WGS) entry which is preliminary data.</text>
</comment>
<dbReference type="NCBIfam" id="TIGR02937">
    <property type="entry name" value="sigma70-ECF"/>
    <property type="match status" value="1"/>
</dbReference>
<dbReference type="Proteomes" id="UP000295783">
    <property type="component" value="Unassembled WGS sequence"/>
</dbReference>
<dbReference type="RefSeq" id="WP_133613596.1">
    <property type="nucleotide sequence ID" value="NZ_SNYW01000008.1"/>
</dbReference>
<dbReference type="InterPro" id="IPR013325">
    <property type="entry name" value="RNA_pol_sigma_r2"/>
</dbReference>